<sequence>MHKLLITLFFAVSTPTWAQTKITWKTLADVSFTDKYSEAEQAYYYYPHFGTSVKVLEGKEVYIKGYMLVIDPDEGIFILSKSPYAECFFCGNGGPESIVELKLKPGHPKFRMDQLVTMKGKLKLNRDDLDLCNYILVGAEIYQE</sequence>
<evidence type="ECO:0000313" key="2">
    <source>
        <dbReference type="EMBL" id="UXP30783.1"/>
    </source>
</evidence>
<evidence type="ECO:0000313" key="3">
    <source>
        <dbReference type="Proteomes" id="UP001065174"/>
    </source>
</evidence>
<proteinExistence type="predicted"/>
<feature type="signal peptide" evidence="1">
    <location>
        <begin position="1"/>
        <end position="18"/>
    </location>
</feature>
<name>A0ABY6CJU7_9BACT</name>
<reference evidence="2" key="1">
    <citation type="submission" date="2022-09" db="EMBL/GenBank/DDBJ databases">
        <title>Comparative genomics and taxonomic characterization of three novel marine species of genus Reichenbachiella exhibiting antioxidant and polysaccharide degradation activities.</title>
        <authorList>
            <person name="Muhammad N."/>
            <person name="Lee Y.-J."/>
            <person name="Ko J."/>
            <person name="Kim S.-G."/>
        </authorList>
    </citation>
    <scope>NUCLEOTIDE SEQUENCE</scope>
    <source>
        <strain evidence="2">BKB1-1</strain>
    </source>
</reference>
<feature type="chain" id="PRO_5046289384" evidence="1">
    <location>
        <begin position="19"/>
        <end position="144"/>
    </location>
</feature>
<evidence type="ECO:0000256" key="1">
    <source>
        <dbReference type="SAM" id="SignalP"/>
    </source>
</evidence>
<dbReference type="EMBL" id="CP106679">
    <property type="protein sequence ID" value="UXP30783.1"/>
    <property type="molecule type" value="Genomic_DNA"/>
</dbReference>
<accession>A0ABY6CJU7</accession>
<dbReference type="Proteomes" id="UP001065174">
    <property type="component" value="Chromosome"/>
</dbReference>
<dbReference type="RefSeq" id="WP_262308229.1">
    <property type="nucleotide sequence ID" value="NZ_CP106679.1"/>
</dbReference>
<keyword evidence="1" id="KW-0732">Signal</keyword>
<keyword evidence="3" id="KW-1185">Reference proteome</keyword>
<protein>
    <submittedName>
        <fullName evidence="2">DUF3299 domain-containing protein</fullName>
    </submittedName>
</protein>
<dbReference type="Gene3D" id="2.40.50.870">
    <property type="entry name" value="Protein of unknown function (DUF3299)"/>
    <property type="match status" value="1"/>
</dbReference>
<organism evidence="2 3">
    <name type="scientific">Reichenbachiella agarivorans</name>
    <dbReference type="NCBI Taxonomy" id="2979464"/>
    <lineage>
        <taxon>Bacteria</taxon>
        <taxon>Pseudomonadati</taxon>
        <taxon>Bacteroidota</taxon>
        <taxon>Cytophagia</taxon>
        <taxon>Cytophagales</taxon>
        <taxon>Reichenbachiellaceae</taxon>
        <taxon>Reichenbachiella</taxon>
    </lineage>
</organism>
<gene>
    <name evidence="2" type="ORF">N6H18_10505</name>
</gene>